<keyword evidence="2" id="KW-0158">Chromosome</keyword>
<dbReference type="PROSITE" id="PS50280">
    <property type="entry name" value="SET"/>
    <property type="match status" value="1"/>
</dbReference>
<evidence type="ECO:0000256" key="2">
    <source>
        <dbReference type="ARBA" id="ARBA00022454"/>
    </source>
</evidence>
<evidence type="ECO:0000256" key="7">
    <source>
        <dbReference type="ARBA" id="ARBA00022833"/>
    </source>
</evidence>
<dbReference type="PANTHER" id="PTHR46223:SF3">
    <property type="entry name" value="HISTONE-LYSINE N-METHYLTRANSFERASE SET-23"/>
    <property type="match status" value="1"/>
</dbReference>
<dbReference type="InterPro" id="IPR001214">
    <property type="entry name" value="SET_dom"/>
</dbReference>
<feature type="compositionally biased region" description="Low complexity" evidence="8">
    <location>
        <begin position="238"/>
        <end position="253"/>
    </location>
</feature>
<dbReference type="SUPFAM" id="SSF82199">
    <property type="entry name" value="SET domain"/>
    <property type="match status" value="1"/>
</dbReference>
<evidence type="ECO:0000259" key="9">
    <source>
        <dbReference type="PROSITE" id="PS50280"/>
    </source>
</evidence>
<keyword evidence="5" id="KW-0949">S-adenosyl-L-methionine</keyword>
<dbReference type="Proteomes" id="UP000077266">
    <property type="component" value="Unassembled WGS sequence"/>
</dbReference>
<evidence type="ECO:0000256" key="6">
    <source>
        <dbReference type="ARBA" id="ARBA00022723"/>
    </source>
</evidence>
<dbReference type="GO" id="GO:0042054">
    <property type="term" value="F:histone methyltransferase activity"/>
    <property type="evidence" value="ECO:0007669"/>
    <property type="project" value="InterPro"/>
</dbReference>
<dbReference type="STRING" id="1314781.A0A165GSJ3"/>
<evidence type="ECO:0000313" key="11">
    <source>
        <dbReference type="Proteomes" id="UP000077266"/>
    </source>
</evidence>
<dbReference type="Pfam" id="PF05033">
    <property type="entry name" value="Pre-SET"/>
    <property type="match status" value="1"/>
</dbReference>
<organism evidence="10 11">
    <name type="scientific">Exidia glandulosa HHB12029</name>
    <dbReference type="NCBI Taxonomy" id="1314781"/>
    <lineage>
        <taxon>Eukaryota</taxon>
        <taxon>Fungi</taxon>
        <taxon>Dikarya</taxon>
        <taxon>Basidiomycota</taxon>
        <taxon>Agaricomycotina</taxon>
        <taxon>Agaricomycetes</taxon>
        <taxon>Auriculariales</taxon>
        <taxon>Exidiaceae</taxon>
        <taxon>Exidia</taxon>
    </lineage>
</organism>
<feature type="region of interest" description="Disordered" evidence="8">
    <location>
        <begin position="133"/>
        <end position="275"/>
    </location>
</feature>
<feature type="compositionally biased region" description="Pro residues" evidence="8">
    <location>
        <begin position="164"/>
        <end position="175"/>
    </location>
</feature>
<dbReference type="Pfam" id="PF00856">
    <property type="entry name" value="SET"/>
    <property type="match status" value="1"/>
</dbReference>
<dbReference type="OrthoDB" id="308383at2759"/>
<keyword evidence="11" id="KW-1185">Reference proteome</keyword>
<evidence type="ECO:0000256" key="5">
    <source>
        <dbReference type="ARBA" id="ARBA00022691"/>
    </source>
</evidence>
<keyword evidence="7" id="KW-0862">Zinc</keyword>
<dbReference type="Gene3D" id="2.170.270.10">
    <property type="entry name" value="SET domain"/>
    <property type="match status" value="1"/>
</dbReference>
<keyword evidence="6" id="KW-0479">Metal-binding</keyword>
<accession>A0A165GSJ3</accession>
<evidence type="ECO:0000256" key="3">
    <source>
        <dbReference type="ARBA" id="ARBA00022603"/>
    </source>
</evidence>
<evidence type="ECO:0000313" key="10">
    <source>
        <dbReference type="EMBL" id="KZV90950.1"/>
    </source>
</evidence>
<dbReference type="GO" id="GO:0032259">
    <property type="term" value="P:methylation"/>
    <property type="evidence" value="ECO:0007669"/>
    <property type="project" value="UniProtKB-KW"/>
</dbReference>
<comment type="subcellular location">
    <subcellularLocation>
        <location evidence="1">Chromosome</location>
    </subcellularLocation>
</comment>
<dbReference type="AlphaFoldDB" id="A0A165GSJ3"/>
<protein>
    <submittedName>
        <fullName evidence="10">SET domain-containing protein</fullName>
    </submittedName>
</protein>
<dbReference type="InterPro" id="IPR007728">
    <property type="entry name" value="Pre-SET_dom"/>
</dbReference>
<reference evidence="10 11" key="1">
    <citation type="journal article" date="2016" name="Mol. Biol. Evol.">
        <title>Comparative Genomics of Early-Diverging Mushroom-Forming Fungi Provides Insights into the Origins of Lignocellulose Decay Capabilities.</title>
        <authorList>
            <person name="Nagy L.G."/>
            <person name="Riley R."/>
            <person name="Tritt A."/>
            <person name="Adam C."/>
            <person name="Daum C."/>
            <person name="Floudas D."/>
            <person name="Sun H."/>
            <person name="Yadav J.S."/>
            <person name="Pangilinan J."/>
            <person name="Larsson K.H."/>
            <person name="Matsuura K."/>
            <person name="Barry K."/>
            <person name="Labutti K."/>
            <person name="Kuo R."/>
            <person name="Ohm R.A."/>
            <person name="Bhattacharya S.S."/>
            <person name="Shirouzu T."/>
            <person name="Yoshinaga Y."/>
            <person name="Martin F.M."/>
            <person name="Grigoriev I.V."/>
            <person name="Hibbett D.S."/>
        </authorList>
    </citation>
    <scope>NUCLEOTIDE SEQUENCE [LARGE SCALE GENOMIC DNA]</scope>
    <source>
        <strain evidence="10 11">HHB12029</strain>
    </source>
</reference>
<dbReference type="EMBL" id="KV426037">
    <property type="protein sequence ID" value="KZV90950.1"/>
    <property type="molecule type" value="Genomic_DNA"/>
</dbReference>
<evidence type="ECO:0000256" key="8">
    <source>
        <dbReference type="SAM" id="MobiDB-lite"/>
    </source>
</evidence>
<sequence length="597" mass="66958">MKRGKKARTVKQDDDQKLWRRSLDPVEVWDSDQEWEVGEIVDVWDDPMDPKRASRKYKVSWIDWQREDGSNTTWMSEQECQDSLPNILKAWKSKYSQGKAKLPPLPESHQTSLFHLDLEETLLNIHYVPLTTPATSTSRKRKTPPSRVVDDDDDELDIIDMAAPSPPRAATPPQPAVRMRKSVRAVSASTQSSRAVSEELPTQYDSPSPPRPAHPVPSSSGSPYKRPRIPPINTTPARRPSIASTSTPSSSRTLVNPVSAPSSSHQGKSRGKGQSKVTIMNDWDTGEASVITVLNEVDDEEGPPLPEWFKYLEAKYLRDDETTIDSSFFAACDGSTGRCTNPDACDCQSDSTLKNDVGERIVAYDRQRRYTFPAPGGALVIECNEACECEPDTCVNRVAQRPRDVALQIFKTADANARAAQRGWGVRVTERLQRGQVIGLYTGELMCVVLCFLCLRGDLRLIVVACRPRVKAHRLKAPQKHYVFDIDFNENAEQDDDMSEKWSVLSYNCGNWSRFLNHSCDPNVRLYPVLFDHPQIPKLAFVAAKDITPFDELVIDYLDAAGVRTAALKRERLKRPKDSTACLCGAGPAKCRRWFPG</sequence>
<evidence type="ECO:0000256" key="1">
    <source>
        <dbReference type="ARBA" id="ARBA00004286"/>
    </source>
</evidence>
<dbReference type="InterPro" id="IPR046341">
    <property type="entry name" value="SET_dom_sf"/>
</dbReference>
<dbReference type="GO" id="GO:0008270">
    <property type="term" value="F:zinc ion binding"/>
    <property type="evidence" value="ECO:0007669"/>
    <property type="project" value="InterPro"/>
</dbReference>
<dbReference type="PANTHER" id="PTHR46223">
    <property type="entry name" value="HISTONE-LYSINE N-METHYLTRANSFERASE SUV39H"/>
    <property type="match status" value="1"/>
</dbReference>
<keyword evidence="4" id="KW-0808">Transferase</keyword>
<dbReference type="FunCoup" id="A0A165GSJ3">
    <property type="interactions" value="295"/>
</dbReference>
<feature type="compositionally biased region" description="Polar residues" evidence="8">
    <location>
        <begin position="254"/>
        <end position="266"/>
    </location>
</feature>
<name>A0A165GSJ3_EXIGL</name>
<gene>
    <name evidence="10" type="ORF">EXIGLDRAFT_106686</name>
</gene>
<feature type="domain" description="SET" evidence="9">
    <location>
        <begin position="405"/>
        <end position="558"/>
    </location>
</feature>
<evidence type="ECO:0000256" key="4">
    <source>
        <dbReference type="ARBA" id="ARBA00022679"/>
    </source>
</evidence>
<dbReference type="GO" id="GO:0005694">
    <property type="term" value="C:chromosome"/>
    <property type="evidence" value="ECO:0007669"/>
    <property type="project" value="UniProtKB-SubCell"/>
</dbReference>
<dbReference type="InParanoid" id="A0A165GSJ3"/>
<dbReference type="GO" id="GO:0005634">
    <property type="term" value="C:nucleus"/>
    <property type="evidence" value="ECO:0007669"/>
    <property type="project" value="InterPro"/>
</dbReference>
<keyword evidence="3" id="KW-0489">Methyltransferase</keyword>
<dbReference type="SMART" id="SM00317">
    <property type="entry name" value="SET"/>
    <property type="match status" value="1"/>
</dbReference>
<proteinExistence type="predicted"/>
<dbReference type="InterPro" id="IPR050973">
    <property type="entry name" value="H3K9_Histone-Lys_N-MTase"/>
</dbReference>